<gene>
    <name evidence="2" type="ORF">LTR77_007541</name>
</gene>
<reference evidence="2 3" key="1">
    <citation type="submission" date="2023-08" db="EMBL/GenBank/DDBJ databases">
        <title>Black Yeasts Isolated from many extreme environments.</title>
        <authorList>
            <person name="Coleine C."/>
            <person name="Stajich J.E."/>
            <person name="Selbmann L."/>
        </authorList>
    </citation>
    <scope>NUCLEOTIDE SEQUENCE [LARGE SCALE GENOMIC DNA]</scope>
    <source>
        <strain evidence="2 3">CCFEE 5935</strain>
    </source>
</reference>
<proteinExistence type="predicted"/>
<dbReference type="EMBL" id="JAVRRT010000011">
    <property type="protein sequence ID" value="KAK5167842.1"/>
    <property type="molecule type" value="Genomic_DNA"/>
</dbReference>
<keyword evidence="3" id="KW-1185">Reference proteome</keyword>
<name>A0AAV9P7Y9_9PEZI</name>
<dbReference type="AlphaFoldDB" id="A0AAV9P7Y9"/>
<feature type="region of interest" description="Disordered" evidence="1">
    <location>
        <begin position="44"/>
        <end position="70"/>
    </location>
</feature>
<evidence type="ECO:0000313" key="2">
    <source>
        <dbReference type="EMBL" id="KAK5167842.1"/>
    </source>
</evidence>
<comment type="caution">
    <text evidence="2">The sequence shown here is derived from an EMBL/GenBank/DDBJ whole genome shotgun (WGS) entry which is preliminary data.</text>
</comment>
<dbReference type="RefSeq" id="XP_064657548.1">
    <property type="nucleotide sequence ID" value="XM_064804778.1"/>
</dbReference>
<protein>
    <submittedName>
        <fullName evidence="2">Uncharacterized protein</fullName>
    </submittedName>
</protein>
<organism evidence="2 3">
    <name type="scientific">Saxophila tyrrhenica</name>
    <dbReference type="NCBI Taxonomy" id="1690608"/>
    <lineage>
        <taxon>Eukaryota</taxon>
        <taxon>Fungi</taxon>
        <taxon>Dikarya</taxon>
        <taxon>Ascomycota</taxon>
        <taxon>Pezizomycotina</taxon>
        <taxon>Dothideomycetes</taxon>
        <taxon>Dothideomycetidae</taxon>
        <taxon>Mycosphaerellales</taxon>
        <taxon>Extremaceae</taxon>
        <taxon>Saxophila</taxon>
    </lineage>
</organism>
<sequence length="155" mass="17612">MKQQSTGEQRVIIRANVKSIPGDPLARPFALGELYSQQVLHRSLRESGPGDEPDDEQSPVGFDAVHLLPGFDSPNPIQGWFVFDIDVRREMGKKNICTLPHYNYSAQFDDDKREWVFTPRPVSEKLVHYLSLYQWGAGELQVHQEGHPQVQTLGT</sequence>
<dbReference type="GeneID" id="89928877"/>
<accession>A0AAV9P7Y9</accession>
<evidence type="ECO:0000256" key="1">
    <source>
        <dbReference type="SAM" id="MobiDB-lite"/>
    </source>
</evidence>
<evidence type="ECO:0000313" key="3">
    <source>
        <dbReference type="Proteomes" id="UP001337655"/>
    </source>
</evidence>
<dbReference type="Proteomes" id="UP001337655">
    <property type="component" value="Unassembled WGS sequence"/>
</dbReference>